<comment type="pathway">
    <text evidence="1">Lipid metabolism.</text>
</comment>
<evidence type="ECO:0000256" key="5">
    <source>
        <dbReference type="ARBA" id="ARBA00023315"/>
    </source>
</evidence>
<evidence type="ECO:0000256" key="1">
    <source>
        <dbReference type="ARBA" id="ARBA00005189"/>
    </source>
</evidence>
<evidence type="ECO:0000256" key="6">
    <source>
        <dbReference type="ARBA" id="ARBA00038095"/>
    </source>
</evidence>
<comment type="function">
    <text evidence="9">Catalyzes the first step in the biosynthesis of ornithine lipids, which are phosphorus-free membrane lipids. Catalyzes the 3-hydroxyacyl-acyl carrier protein-dependent acylation of ornithine to form lyso-ornithine lipid (LOL).</text>
</comment>
<dbReference type="Gene3D" id="3.40.630.30">
    <property type="match status" value="1"/>
</dbReference>
<evidence type="ECO:0000313" key="12">
    <source>
        <dbReference type="Proteomes" id="UP001596056"/>
    </source>
</evidence>
<keyword evidence="12" id="KW-1185">Reference proteome</keyword>
<evidence type="ECO:0000256" key="10">
    <source>
        <dbReference type="ARBA" id="ARBA00047785"/>
    </source>
</evidence>
<keyword evidence="3" id="KW-0808">Transferase</keyword>
<accession>A0ABW0S843</accession>
<evidence type="ECO:0000256" key="9">
    <source>
        <dbReference type="ARBA" id="ARBA00045724"/>
    </source>
</evidence>
<evidence type="ECO:0000256" key="3">
    <source>
        <dbReference type="ARBA" id="ARBA00022679"/>
    </source>
</evidence>
<keyword evidence="5" id="KW-0012">Acyltransferase</keyword>
<sequence length="253" mass="26454">MSGPTPRFALRLATGGPDVAAAQRLRHEVFVEELGGSGGGLTDPARRIEADRHDPHAIHLLLVDAMRGGRLAGTTRVLTRAGAAAAGGFASEAEFDLAPLLGSGRRPIEVGRTCLHPDYRGGAALHHLWQGLAGVVAEEGADVLFGLASFPGTDPAPLAPALAFLEGEHPAPAELRPRSRAPLDLELPPAGAFDRREAVLAIPPLVKAYLRLGAGVAEGAFLDRAFRCIDVCMVLDATRLAPRARATYGRAPA</sequence>
<comment type="caution">
    <text evidence="11">The sequence shown here is derived from an EMBL/GenBank/DDBJ whole genome shotgun (WGS) entry which is preliminary data.</text>
</comment>
<comment type="catalytic activity">
    <reaction evidence="10">
        <text>a (3R)-hydroxyacyl-[ACP] + L-ornithine = a lyso-ornithine lipid + holo-[ACP] + H(+)</text>
        <dbReference type="Rhea" id="RHEA:20633"/>
        <dbReference type="Rhea" id="RHEA-COMP:9685"/>
        <dbReference type="Rhea" id="RHEA-COMP:9945"/>
        <dbReference type="ChEBI" id="CHEBI:15378"/>
        <dbReference type="ChEBI" id="CHEBI:46911"/>
        <dbReference type="ChEBI" id="CHEBI:64479"/>
        <dbReference type="ChEBI" id="CHEBI:78827"/>
        <dbReference type="ChEBI" id="CHEBI:138482"/>
        <dbReference type="EC" id="2.3.2.30"/>
    </reaction>
    <physiologicalReaction direction="left-to-right" evidence="10">
        <dbReference type="Rhea" id="RHEA:20634"/>
    </physiologicalReaction>
</comment>
<keyword evidence="4" id="KW-0443">Lipid metabolism</keyword>
<dbReference type="InterPro" id="IPR016181">
    <property type="entry name" value="Acyl_CoA_acyltransferase"/>
</dbReference>
<evidence type="ECO:0000256" key="8">
    <source>
        <dbReference type="ARBA" id="ARBA00039866"/>
    </source>
</evidence>
<dbReference type="Proteomes" id="UP001596056">
    <property type="component" value="Unassembled WGS sequence"/>
</dbReference>
<comment type="similarity">
    <text evidence="6">Belongs to the acetyltransferase family. OlsB subfamily.</text>
</comment>
<organism evidence="11 12">
    <name type="scientific">Rubellimicrobium aerolatum</name>
    <dbReference type="NCBI Taxonomy" id="490979"/>
    <lineage>
        <taxon>Bacteria</taxon>
        <taxon>Pseudomonadati</taxon>
        <taxon>Pseudomonadota</taxon>
        <taxon>Alphaproteobacteria</taxon>
        <taxon>Rhodobacterales</taxon>
        <taxon>Roseobacteraceae</taxon>
        <taxon>Rubellimicrobium</taxon>
    </lineage>
</organism>
<dbReference type="InterPro" id="IPR052351">
    <property type="entry name" value="Ornithine_N-alpha-AT"/>
</dbReference>
<evidence type="ECO:0000256" key="4">
    <source>
        <dbReference type="ARBA" id="ARBA00023098"/>
    </source>
</evidence>
<dbReference type="EMBL" id="JBHSNA010000001">
    <property type="protein sequence ID" value="MFC5565079.1"/>
    <property type="molecule type" value="Genomic_DNA"/>
</dbReference>
<dbReference type="PANTHER" id="PTHR37323">
    <property type="entry name" value="GCN5-RELATED N-ACETYLTRANSFERASE"/>
    <property type="match status" value="1"/>
</dbReference>
<protein>
    <recommendedName>
        <fullName evidence="8">L-ornithine N(alpha)-acyltransferase</fullName>
        <ecNumber evidence="7">2.3.2.30</ecNumber>
    </recommendedName>
</protein>
<dbReference type="SUPFAM" id="SSF55729">
    <property type="entry name" value="Acyl-CoA N-acyltransferases (Nat)"/>
    <property type="match status" value="1"/>
</dbReference>
<name>A0ABW0S843_9RHOB</name>
<evidence type="ECO:0000313" key="11">
    <source>
        <dbReference type="EMBL" id="MFC5565079.1"/>
    </source>
</evidence>
<evidence type="ECO:0000256" key="7">
    <source>
        <dbReference type="ARBA" id="ARBA00039058"/>
    </source>
</evidence>
<reference evidence="12" key="1">
    <citation type="journal article" date="2019" name="Int. J. Syst. Evol. Microbiol.">
        <title>The Global Catalogue of Microorganisms (GCM) 10K type strain sequencing project: providing services to taxonomists for standard genome sequencing and annotation.</title>
        <authorList>
            <consortium name="The Broad Institute Genomics Platform"/>
            <consortium name="The Broad Institute Genome Sequencing Center for Infectious Disease"/>
            <person name="Wu L."/>
            <person name="Ma J."/>
        </authorList>
    </citation>
    <scope>NUCLEOTIDE SEQUENCE [LARGE SCALE GENOMIC DNA]</scope>
    <source>
        <strain evidence="12">KACC 11588</strain>
    </source>
</reference>
<evidence type="ECO:0000256" key="2">
    <source>
        <dbReference type="ARBA" id="ARBA00022516"/>
    </source>
</evidence>
<dbReference type="PANTHER" id="PTHR37323:SF1">
    <property type="entry name" value="L-ORNITHINE N(ALPHA)-ACYLTRANSFERASE"/>
    <property type="match status" value="1"/>
</dbReference>
<dbReference type="Pfam" id="PF13444">
    <property type="entry name" value="Acetyltransf_5"/>
    <property type="match status" value="1"/>
</dbReference>
<proteinExistence type="inferred from homology"/>
<keyword evidence="2" id="KW-0444">Lipid biosynthesis</keyword>
<dbReference type="RefSeq" id="WP_209836928.1">
    <property type="nucleotide sequence ID" value="NZ_JAGGJP010000001.1"/>
</dbReference>
<dbReference type="EC" id="2.3.2.30" evidence="7"/>
<gene>
    <name evidence="11" type="ORF">ACFPOC_01425</name>
</gene>